<keyword evidence="4" id="KW-1003">Cell membrane</keyword>
<evidence type="ECO:0000256" key="3">
    <source>
        <dbReference type="ARBA" id="ARBA00022448"/>
    </source>
</evidence>
<dbReference type="RefSeq" id="WP_188455856.1">
    <property type="nucleotide sequence ID" value="NZ_BMFR01000011.1"/>
</dbReference>
<comment type="caution">
    <text evidence="11">The sequence shown here is derived from an EMBL/GenBank/DDBJ whole genome shotgun (WGS) entry which is preliminary data.</text>
</comment>
<evidence type="ECO:0000256" key="5">
    <source>
        <dbReference type="ARBA" id="ARBA00022692"/>
    </source>
</evidence>
<protein>
    <submittedName>
        <fullName evidence="11">Cysteine ABC transporter</fullName>
    </submittedName>
</protein>
<feature type="transmembrane region" description="Helical" evidence="9">
    <location>
        <begin position="55"/>
        <end position="76"/>
    </location>
</feature>
<feature type="transmembrane region" description="Helical" evidence="9">
    <location>
        <begin position="184"/>
        <end position="205"/>
    </location>
</feature>
<name>A0A917HI78_9BACI</name>
<evidence type="ECO:0000256" key="4">
    <source>
        <dbReference type="ARBA" id="ARBA00022475"/>
    </source>
</evidence>
<gene>
    <name evidence="11" type="ORF">GCM10011398_26460</name>
</gene>
<dbReference type="CDD" id="cd06261">
    <property type="entry name" value="TM_PBP2"/>
    <property type="match status" value="1"/>
</dbReference>
<accession>A0A917HI78</accession>
<dbReference type="InterPro" id="IPR000515">
    <property type="entry name" value="MetI-like"/>
</dbReference>
<dbReference type="FunFam" id="1.10.3720.10:FF:000009">
    <property type="entry name" value="Amino acid ABC transporter permease"/>
    <property type="match status" value="1"/>
</dbReference>
<feature type="domain" description="ABC transmembrane type-1" evidence="10">
    <location>
        <begin position="17"/>
        <end position="206"/>
    </location>
</feature>
<keyword evidence="6" id="KW-0029">Amino-acid transport</keyword>
<dbReference type="InterPro" id="IPR035906">
    <property type="entry name" value="MetI-like_sf"/>
</dbReference>
<dbReference type="Proteomes" id="UP000622860">
    <property type="component" value="Unassembled WGS sequence"/>
</dbReference>
<dbReference type="PANTHER" id="PTHR30614:SF0">
    <property type="entry name" value="L-CYSTINE TRANSPORT SYSTEM PERMEASE PROTEIN TCYL"/>
    <property type="match status" value="1"/>
</dbReference>
<dbReference type="SUPFAM" id="SSF161098">
    <property type="entry name" value="MetI-like"/>
    <property type="match status" value="1"/>
</dbReference>
<comment type="similarity">
    <text evidence="2 9">Belongs to the binding-protein-dependent transport system permease family.</text>
</comment>
<dbReference type="AlphaFoldDB" id="A0A917HI78"/>
<sequence>MDFSIIIESLPPLLKATVITVLLAVVSVVFALILGFFTALARISKIKLLKAVSSVYISIFRGTPLLVQIFVIYYGLPQIDIELNPIPSGVLALSLNAGAYLSESFRAAILAVDKGQMEAAVSMGMTYGQAMRRVILPQSIRIAIPTLSNTYIILIKDTSLVSVITVTELLQMSTLIIAKTFEPLTIYLVAAALYWVVITFFTVVLDRLEKRTSRHVV</sequence>
<keyword evidence="12" id="KW-1185">Reference proteome</keyword>
<dbReference type="EMBL" id="BMFR01000011">
    <property type="protein sequence ID" value="GGG79850.1"/>
    <property type="molecule type" value="Genomic_DNA"/>
</dbReference>
<evidence type="ECO:0000256" key="7">
    <source>
        <dbReference type="ARBA" id="ARBA00022989"/>
    </source>
</evidence>
<dbReference type="NCBIfam" id="TIGR01726">
    <property type="entry name" value="HEQRo_perm_3TM"/>
    <property type="match status" value="1"/>
</dbReference>
<feature type="transmembrane region" description="Helical" evidence="9">
    <location>
        <begin position="18"/>
        <end position="43"/>
    </location>
</feature>
<keyword evidence="5 9" id="KW-0812">Transmembrane</keyword>
<dbReference type="PANTHER" id="PTHR30614">
    <property type="entry name" value="MEMBRANE COMPONENT OF AMINO ACID ABC TRANSPORTER"/>
    <property type="match status" value="1"/>
</dbReference>
<evidence type="ECO:0000256" key="8">
    <source>
        <dbReference type="ARBA" id="ARBA00023136"/>
    </source>
</evidence>
<keyword evidence="3 9" id="KW-0813">Transport</keyword>
<reference evidence="11" key="1">
    <citation type="journal article" date="2014" name="Int. J. Syst. Evol. Microbiol.">
        <title>Complete genome sequence of Corynebacterium casei LMG S-19264T (=DSM 44701T), isolated from a smear-ripened cheese.</title>
        <authorList>
            <consortium name="US DOE Joint Genome Institute (JGI-PGF)"/>
            <person name="Walter F."/>
            <person name="Albersmeier A."/>
            <person name="Kalinowski J."/>
            <person name="Ruckert C."/>
        </authorList>
    </citation>
    <scope>NUCLEOTIDE SEQUENCE</scope>
    <source>
        <strain evidence="11">CGMCC 1.12754</strain>
    </source>
</reference>
<evidence type="ECO:0000256" key="1">
    <source>
        <dbReference type="ARBA" id="ARBA00004651"/>
    </source>
</evidence>
<dbReference type="Gene3D" id="1.10.3720.10">
    <property type="entry name" value="MetI-like"/>
    <property type="match status" value="1"/>
</dbReference>
<dbReference type="GO" id="GO:0015184">
    <property type="term" value="F:L-cystine transmembrane transporter activity"/>
    <property type="evidence" value="ECO:0007669"/>
    <property type="project" value="TreeGrafter"/>
</dbReference>
<dbReference type="PROSITE" id="PS50928">
    <property type="entry name" value="ABC_TM1"/>
    <property type="match status" value="1"/>
</dbReference>
<organism evidence="11 12">
    <name type="scientific">Virgibacillus oceani</name>
    <dbReference type="NCBI Taxonomy" id="1479511"/>
    <lineage>
        <taxon>Bacteria</taxon>
        <taxon>Bacillati</taxon>
        <taxon>Bacillota</taxon>
        <taxon>Bacilli</taxon>
        <taxon>Bacillales</taxon>
        <taxon>Bacillaceae</taxon>
        <taxon>Virgibacillus</taxon>
    </lineage>
</organism>
<proteinExistence type="inferred from homology"/>
<dbReference type="Pfam" id="PF00528">
    <property type="entry name" value="BPD_transp_1"/>
    <property type="match status" value="1"/>
</dbReference>
<evidence type="ECO:0000256" key="6">
    <source>
        <dbReference type="ARBA" id="ARBA00022970"/>
    </source>
</evidence>
<dbReference type="GO" id="GO:0043190">
    <property type="term" value="C:ATP-binding cassette (ABC) transporter complex"/>
    <property type="evidence" value="ECO:0007669"/>
    <property type="project" value="InterPro"/>
</dbReference>
<keyword evidence="7 9" id="KW-1133">Transmembrane helix</keyword>
<evidence type="ECO:0000259" key="10">
    <source>
        <dbReference type="PROSITE" id="PS50928"/>
    </source>
</evidence>
<evidence type="ECO:0000313" key="11">
    <source>
        <dbReference type="EMBL" id="GGG79850.1"/>
    </source>
</evidence>
<evidence type="ECO:0000256" key="2">
    <source>
        <dbReference type="ARBA" id="ARBA00009306"/>
    </source>
</evidence>
<evidence type="ECO:0000313" key="12">
    <source>
        <dbReference type="Proteomes" id="UP000622860"/>
    </source>
</evidence>
<reference evidence="11" key="2">
    <citation type="submission" date="2020-09" db="EMBL/GenBank/DDBJ databases">
        <authorList>
            <person name="Sun Q."/>
            <person name="Zhou Y."/>
        </authorList>
    </citation>
    <scope>NUCLEOTIDE SEQUENCE</scope>
    <source>
        <strain evidence="11">CGMCC 1.12754</strain>
    </source>
</reference>
<dbReference type="InterPro" id="IPR010065">
    <property type="entry name" value="AA_ABC_transptr_permease_3TM"/>
</dbReference>
<evidence type="ECO:0000256" key="9">
    <source>
        <dbReference type="RuleBase" id="RU363032"/>
    </source>
</evidence>
<comment type="subcellular location">
    <subcellularLocation>
        <location evidence="1 9">Cell membrane</location>
        <topology evidence="1 9">Multi-pass membrane protein</topology>
    </subcellularLocation>
</comment>
<keyword evidence="8 9" id="KW-0472">Membrane</keyword>
<dbReference type="InterPro" id="IPR043429">
    <property type="entry name" value="ArtM/GltK/GlnP/TcyL/YhdX-like"/>
</dbReference>